<accession>A0A1R3IQF3</accession>
<comment type="caution">
    <text evidence="2">The sequence shown here is derived from an EMBL/GenBank/DDBJ whole genome shotgun (WGS) entry which is preliminary data.</text>
</comment>
<evidence type="ECO:0000256" key="1">
    <source>
        <dbReference type="SAM" id="MobiDB-lite"/>
    </source>
</evidence>
<reference evidence="3" key="1">
    <citation type="submission" date="2013-09" db="EMBL/GenBank/DDBJ databases">
        <title>Corchorus olitorius genome sequencing.</title>
        <authorList>
            <person name="Alam M."/>
            <person name="Haque M.S."/>
            <person name="Islam M.S."/>
            <person name="Emdad E.M."/>
            <person name="Islam M.M."/>
            <person name="Ahmed B."/>
            <person name="Halim A."/>
            <person name="Hossen Q.M.M."/>
            <person name="Hossain M.Z."/>
            <person name="Ahmed R."/>
            <person name="Khan M.M."/>
            <person name="Islam R."/>
            <person name="Rashid M.M."/>
            <person name="Khan S.A."/>
            <person name="Rahman M.S."/>
            <person name="Alam M."/>
            <person name="Yahiya A.S."/>
            <person name="Khan M.S."/>
            <person name="Azam M.S."/>
            <person name="Haque T."/>
            <person name="Lashkar M.Z.H."/>
            <person name="Akhand A.I."/>
            <person name="Morshed G."/>
            <person name="Roy S."/>
            <person name="Uddin K.S."/>
            <person name="Rabeya T."/>
            <person name="Hossain A.S."/>
            <person name="Chowdhury A."/>
            <person name="Snigdha A.R."/>
            <person name="Mortoza M.S."/>
            <person name="Matin S.A."/>
            <person name="Hoque S.M.E."/>
            <person name="Islam M.K."/>
            <person name="Roy D.K."/>
            <person name="Haider R."/>
            <person name="Moosa M.M."/>
            <person name="Elias S.M."/>
            <person name="Hasan A.M."/>
            <person name="Jahan S."/>
            <person name="Shafiuddin M."/>
            <person name="Mahmood N."/>
            <person name="Shommy N.S."/>
        </authorList>
    </citation>
    <scope>NUCLEOTIDE SEQUENCE [LARGE SCALE GENOMIC DNA]</scope>
    <source>
        <strain evidence="3">cv. O-4</strain>
    </source>
</reference>
<organism evidence="2 3">
    <name type="scientific">Corchorus olitorius</name>
    <dbReference type="NCBI Taxonomy" id="93759"/>
    <lineage>
        <taxon>Eukaryota</taxon>
        <taxon>Viridiplantae</taxon>
        <taxon>Streptophyta</taxon>
        <taxon>Embryophyta</taxon>
        <taxon>Tracheophyta</taxon>
        <taxon>Spermatophyta</taxon>
        <taxon>Magnoliopsida</taxon>
        <taxon>eudicotyledons</taxon>
        <taxon>Gunneridae</taxon>
        <taxon>Pentapetalae</taxon>
        <taxon>rosids</taxon>
        <taxon>malvids</taxon>
        <taxon>Malvales</taxon>
        <taxon>Malvaceae</taxon>
        <taxon>Grewioideae</taxon>
        <taxon>Apeibeae</taxon>
        <taxon>Corchorus</taxon>
    </lineage>
</organism>
<dbReference type="OrthoDB" id="1418132at2759"/>
<dbReference type="AlphaFoldDB" id="A0A1R3IQF3"/>
<feature type="region of interest" description="Disordered" evidence="1">
    <location>
        <begin position="35"/>
        <end position="82"/>
    </location>
</feature>
<protein>
    <submittedName>
        <fullName evidence="2">Uncharacterized protein</fullName>
    </submittedName>
</protein>
<evidence type="ECO:0000313" key="2">
    <source>
        <dbReference type="EMBL" id="OMO84794.1"/>
    </source>
</evidence>
<name>A0A1R3IQF3_9ROSI</name>
<feature type="compositionally biased region" description="Basic and acidic residues" evidence="1">
    <location>
        <begin position="50"/>
        <end position="65"/>
    </location>
</feature>
<proteinExistence type="predicted"/>
<gene>
    <name evidence="2" type="ORF">COLO4_21839</name>
</gene>
<dbReference type="Proteomes" id="UP000187203">
    <property type="component" value="Unassembled WGS sequence"/>
</dbReference>
<evidence type="ECO:0000313" key="3">
    <source>
        <dbReference type="Proteomes" id="UP000187203"/>
    </source>
</evidence>
<keyword evidence="3" id="KW-1185">Reference proteome</keyword>
<dbReference type="EMBL" id="AWUE01017804">
    <property type="protein sequence ID" value="OMO84794.1"/>
    <property type="molecule type" value="Genomic_DNA"/>
</dbReference>
<feature type="compositionally biased region" description="Acidic residues" evidence="1">
    <location>
        <begin position="70"/>
        <end position="82"/>
    </location>
</feature>
<sequence length="82" mass="9187">MKQLFRQWATEELPGMMTTLLFSVLSSLGYHPLDGASRDNIIDPSSSLGREVEHSRQNDIERNESSSDGGNDDDMEELDNLS</sequence>